<dbReference type="EC" id="5.6.2.4" evidence="15"/>
<evidence type="ECO:0000256" key="1">
    <source>
        <dbReference type="ARBA" id="ARBA00022722"/>
    </source>
</evidence>
<comment type="miscellaneous">
    <text evidence="15">In the RecBCD complex, RecB has a slow 3'-5' helicase, an exonuclease activity and loads RecA onto ssDNA, RecD has a fast 5'-3' helicase activity, while RecC stimulates the ATPase and processivity of the RecB helicase and contributes to recognition of the Chi site.</text>
</comment>
<evidence type="ECO:0000256" key="16">
    <source>
        <dbReference type="PROSITE-ProRule" id="PRU00560"/>
    </source>
</evidence>
<dbReference type="PANTHER" id="PTHR11070:SF23">
    <property type="entry name" value="RECBCD ENZYME SUBUNIT RECB"/>
    <property type="match status" value="1"/>
</dbReference>
<dbReference type="SUPFAM" id="SSF52540">
    <property type="entry name" value="P-loop containing nucleoside triphosphate hydrolases"/>
    <property type="match status" value="1"/>
</dbReference>
<keyword evidence="12 15" id="KW-0413">Isomerase</keyword>
<name>A0A0A7EFS3_9GAMM</name>
<feature type="active site" description="For nuclease activity" evidence="15">
    <location>
        <position position="1093"/>
    </location>
</feature>
<dbReference type="Pfam" id="PF12705">
    <property type="entry name" value="PDDEXK_1"/>
    <property type="match status" value="1"/>
</dbReference>
<dbReference type="InterPro" id="IPR014016">
    <property type="entry name" value="UvrD-like_ATP-bd"/>
</dbReference>
<feature type="binding site" evidence="15">
    <location>
        <position position="963"/>
    </location>
    <ligand>
        <name>Mg(2+)</name>
        <dbReference type="ChEBI" id="CHEBI:18420"/>
    </ligand>
</feature>
<comment type="subunit">
    <text evidence="15">Heterotrimer of RecB, RecC and RecD. All subunits contribute to DNA-binding. Interacts with RecA.</text>
</comment>
<dbReference type="Proteomes" id="UP000030341">
    <property type="component" value="Chromosome 1"/>
</dbReference>
<dbReference type="InterPro" id="IPR004586">
    <property type="entry name" value="RecB"/>
</dbReference>
<comment type="domain">
    <text evidence="15">The N-terminal DNA-binding domain is a ssDNA-dependent ATPase and has ATP-dependent 3'-5' helicase function. This domain interacts with RecC.</text>
</comment>
<feature type="domain" description="UvrD-like helicase ATP-binding" evidence="17">
    <location>
        <begin position="1"/>
        <end position="456"/>
    </location>
</feature>
<keyword evidence="5 15" id="KW-0378">Hydrolase</keyword>
<dbReference type="Pfam" id="PF00580">
    <property type="entry name" value="UvrD-helicase"/>
    <property type="match status" value="1"/>
</dbReference>
<gene>
    <name evidence="15" type="primary">recB</name>
    <name evidence="19" type="ORF">OM33_09725</name>
</gene>
<proteinExistence type="inferred from homology"/>
<dbReference type="EMBL" id="CP009888">
    <property type="protein sequence ID" value="AIY65398.1"/>
    <property type="molecule type" value="Genomic_DNA"/>
</dbReference>
<feature type="region of interest" description="Nuclease activity, interacts with RecD and RecA" evidence="15">
    <location>
        <begin position="903"/>
        <end position="1189"/>
    </location>
</feature>
<feature type="binding site" evidence="15">
    <location>
        <position position="1093"/>
    </location>
    <ligand>
        <name>Mg(2+)</name>
        <dbReference type="ChEBI" id="CHEBI:18420"/>
    </ligand>
</feature>
<dbReference type="SUPFAM" id="SSF52980">
    <property type="entry name" value="Restriction endonuclease-like"/>
    <property type="match status" value="1"/>
</dbReference>
<dbReference type="PANTHER" id="PTHR11070">
    <property type="entry name" value="UVRD / RECB / PCRA DNA HELICASE FAMILY MEMBER"/>
    <property type="match status" value="1"/>
</dbReference>
<dbReference type="GO" id="GO:0005829">
    <property type="term" value="C:cytosol"/>
    <property type="evidence" value="ECO:0007669"/>
    <property type="project" value="TreeGrafter"/>
</dbReference>
<evidence type="ECO:0000256" key="4">
    <source>
        <dbReference type="ARBA" id="ARBA00022763"/>
    </source>
</evidence>
<reference evidence="19 20" key="1">
    <citation type="submission" date="2014-11" db="EMBL/GenBank/DDBJ databases">
        <title>Complete Genome Sequence of Pseudoalteromonas sp. Strain OCN003 Isolated from Kaneohe Bay, Oahu, Hawaii.</title>
        <authorList>
            <person name="Beurmann S."/>
            <person name="Videau P."/>
            <person name="Ushijima B."/>
            <person name="Smith A.M."/>
            <person name="Aeby G.S."/>
            <person name="Callahan S.M."/>
            <person name="Belcaid M."/>
        </authorList>
    </citation>
    <scope>NUCLEOTIDE SEQUENCE [LARGE SCALE GENOMIC DNA]</scope>
    <source>
        <strain evidence="19 20">OCN003</strain>
    </source>
</reference>
<dbReference type="Gene3D" id="3.90.320.10">
    <property type="match status" value="1"/>
</dbReference>
<dbReference type="GO" id="GO:0005524">
    <property type="term" value="F:ATP binding"/>
    <property type="evidence" value="ECO:0007669"/>
    <property type="project" value="UniProtKB-UniRule"/>
</dbReference>
<feature type="binding site" evidence="16">
    <location>
        <begin position="19"/>
        <end position="26"/>
    </location>
    <ligand>
        <name>ATP</name>
        <dbReference type="ChEBI" id="CHEBI:30616"/>
    </ligand>
</feature>
<comment type="catalytic activity">
    <reaction evidence="15">
        <text>Exonucleolytic cleavage (in the presence of ATP) in either 5'- to 3'- or 3'- to 5'-direction to yield 5'-phosphooligonucleotides.</text>
        <dbReference type="EC" id="3.1.11.5"/>
    </reaction>
</comment>
<keyword evidence="4 15" id="KW-0227">DNA damage</keyword>
<dbReference type="GO" id="GO:0000724">
    <property type="term" value="P:double-strand break repair via homologous recombination"/>
    <property type="evidence" value="ECO:0007669"/>
    <property type="project" value="UniProtKB-UniRule"/>
</dbReference>
<dbReference type="InterPro" id="IPR011604">
    <property type="entry name" value="PDDEXK-like_dom_sf"/>
</dbReference>
<evidence type="ECO:0000256" key="3">
    <source>
        <dbReference type="ARBA" id="ARBA00022741"/>
    </source>
</evidence>
<keyword evidence="6 15" id="KW-0347">Helicase</keyword>
<evidence type="ECO:0000256" key="11">
    <source>
        <dbReference type="ARBA" id="ARBA00023204"/>
    </source>
</evidence>
<evidence type="ECO:0000256" key="10">
    <source>
        <dbReference type="ARBA" id="ARBA00023125"/>
    </source>
</evidence>
<dbReference type="HOGENOM" id="CLU_001114_6_0_6"/>
<dbReference type="Gene3D" id="3.40.50.300">
    <property type="entry name" value="P-loop containing nucleotide triphosphate hydrolases"/>
    <property type="match status" value="2"/>
</dbReference>
<comment type="domain">
    <text evidence="15">The C-terminal domain has nuclease activity and interacts with RecD. It interacts with RecA, facilitating its loading onto ssDNA.</text>
</comment>
<dbReference type="PROSITE" id="PS51198">
    <property type="entry name" value="UVRD_HELICASE_ATP_BIND"/>
    <property type="match status" value="1"/>
</dbReference>
<dbReference type="OrthoDB" id="9810135at2"/>
<evidence type="ECO:0000313" key="20">
    <source>
        <dbReference type="Proteomes" id="UP000030341"/>
    </source>
</evidence>
<evidence type="ECO:0000256" key="2">
    <source>
        <dbReference type="ARBA" id="ARBA00022723"/>
    </source>
</evidence>
<dbReference type="Gene3D" id="1.10.486.10">
    <property type="entry name" value="PCRA, domain 4"/>
    <property type="match status" value="1"/>
</dbReference>
<keyword evidence="11 15" id="KW-0234">DNA repair</keyword>
<dbReference type="InterPro" id="IPR027417">
    <property type="entry name" value="P-loop_NTPase"/>
</dbReference>
<evidence type="ECO:0000256" key="15">
    <source>
        <dbReference type="HAMAP-Rule" id="MF_01485"/>
    </source>
</evidence>
<dbReference type="GO" id="GO:0003677">
    <property type="term" value="F:DNA binding"/>
    <property type="evidence" value="ECO:0007669"/>
    <property type="project" value="UniProtKB-UniRule"/>
</dbReference>
<dbReference type="GO" id="GO:0000287">
    <property type="term" value="F:magnesium ion binding"/>
    <property type="evidence" value="ECO:0007669"/>
    <property type="project" value="UniProtKB-UniRule"/>
</dbReference>
<dbReference type="GO" id="GO:0043138">
    <property type="term" value="F:3'-5' DNA helicase activity"/>
    <property type="evidence" value="ECO:0007669"/>
    <property type="project" value="UniProtKB-UniRule"/>
</dbReference>
<comment type="catalytic activity">
    <reaction evidence="13 15">
        <text>Couples ATP hydrolysis with the unwinding of duplex DNA by translocating in the 3'-5' direction.</text>
        <dbReference type="EC" id="5.6.2.4"/>
    </reaction>
</comment>
<accession>A0A0A7EFS3</accession>
<dbReference type="GO" id="GO:0016887">
    <property type="term" value="F:ATP hydrolysis activity"/>
    <property type="evidence" value="ECO:0007669"/>
    <property type="project" value="RHEA"/>
</dbReference>
<keyword evidence="3 15" id="KW-0547">Nucleotide-binding</keyword>
<evidence type="ECO:0000259" key="17">
    <source>
        <dbReference type="PROSITE" id="PS51198"/>
    </source>
</evidence>
<dbReference type="STRING" id="1348114.OM33_09725"/>
<keyword evidence="9 15" id="KW-0460">Magnesium</keyword>
<evidence type="ECO:0000256" key="6">
    <source>
        <dbReference type="ARBA" id="ARBA00022806"/>
    </source>
</evidence>
<dbReference type="eggNOG" id="COG1074">
    <property type="taxonomic scope" value="Bacteria"/>
</dbReference>
<comment type="function">
    <text evidence="15">A helicase/nuclease that prepares dsDNA breaks (DSB) for recombinational DNA repair. Binds to DSBs and unwinds DNA via a highly rapid and processive ATP-dependent bidirectional helicase activity. Unwinds dsDNA until it encounters a Chi (crossover hotspot instigator) sequence from the 3' direction. Cuts ssDNA a few nucleotides 3' to the Chi site. The properties and activities of the enzyme are changed at Chi. The Chi-altered holoenzyme produces a long 3'-ssDNA overhang and facilitates RecA-binding to the ssDNA for homologous DNA recombination and repair. Holoenzyme degrades any linearized DNA that is unable to undergo homologous recombination. In the holoenzyme this subunit contributes ATPase, 3'-5' helicase, exonuclease activity and loads RecA onto ssDNA.</text>
</comment>
<evidence type="ECO:0000259" key="18">
    <source>
        <dbReference type="PROSITE" id="PS51217"/>
    </source>
</evidence>
<evidence type="ECO:0000256" key="12">
    <source>
        <dbReference type="ARBA" id="ARBA00023235"/>
    </source>
</evidence>
<keyword evidence="8 15" id="KW-0067">ATP-binding</keyword>
<dbReference type="HAMAP" id="MF_01485">
    <property type="entry name" value="RecB"/>
    <property type="match status" value="1"/>
</dbReference>
<keyword evidence="10 15" id="KW-0238">DNA-binding</keyword>
<keyword evidence="1 15" id="KW-0540">Nuclease</keyword>
<comment type="similarity">
    <text evidence="15">Belongs to the helicase family. UvrD subfamily.</text>
</comment>
<feature type="binding site" evidence="15">
    <location>
        <position position="1080"/>
    </location>
    <ligand>
        <name>Mg(2+)</name>
        <dbReference type="ChEBI" id="CHEBI:18420"/>
    </ligand>
</feature>
<dbReference type="EC" id="3.1.11.5" evidence="15"/>
<dbReference type="Pfam" id="PF13361">
    <property type="entry name" value="UvrD_C"/>
    <property type="match status" value="1"/>
</dbReference>
<protein>
    <recommendedName>
        <fullName evidence="15">RecBCD enzyme subunit RecB</fullName>
        <ecNumber evidence="15">3.1.11.5</ecNumber>
        <ecNumber evidence="15">5.6.2.4</ecNumber>
    </recommendedName>
    <alternativeName>
        <fullName evidence="15">DNA 3'-5' helicase subunit RecB</fullName>
    </alternativeName>
    <alternativeName>
        <fullName evidence="15">Exonuclease V subunit RecB</fullName>
        <shortName evidence="15">ExoV subunit RecB</shortName>
    </alternativeName>
    <alternativeName>
        <fullName evidence="15">Helicase/nuclease RecBCD subunit RecB</fullName>
    </alternativeName>
</protein>
<keyword evidence="2 15" id="KW-0479">Metal-binding</keyword>
<comment type="catalytic activity">
    <reaction evidence="14 15">
        <text>ATP + H2O = ADP + phosphate + H(+)</text>
        <dbReference type="Rhea" id="RHEA:13065"/>
        <dbReference type="ChEBI" id="CHEBI:15377"/>
        <dbReference type="ChEBI" id="CHEBI:15378"/>
        <dbReference type="ChEBI" id="CHEBI:30616"/>
        <dbReference type="ChEBI" id="CHEBI:43474"/>
        <dbReference type="ChEBI" id="CHEBI:456216"/>
        <dbReference type="EC" id="5.6.2.4"/>
    </reaction>
</comment>
<evidence type="ECO:0000256" key="9">
    <source>
        <dbReference type="ARBA" id="ARBA00022842"/>
    </source>
</evidence>
<dbReference type="InterPro" id="IPR000212">
    <property type="entry name" value="DNA_helicase_UvrD/REP"/>
</dbReference>
<dbReference type="KEGG" id="pseo:OM33_09725"/>
<keyword evidence="20" id="KW-1185">Reference proteome</keyword>
<dbReference type="Gene3D" id="1.10.3170.10">
    <property type="entry name" value="Recbcd, chain B, domain 2"/>
    <property type="match status" value="1"/>
</dbReference>
<evidence type="ECO:0000256" key="8">
    <source>
        <dbReference type="ARBA" id="ARBA00022840"/>
    </source>
</evidence>
<dbReference type="RefSeq" id="WP_038641245.1">
    <property type="nucleotide sequence ID" value="NZ_CP009888.1"/>
</dbReference>
<feature type="domain" description="UvrD-like helicase C-terminal" evidence="18">
    <location>
        <begin position="464"/>
        <end position="749"/>
    </location>
</feature>
<evidence type="ECO:0000256" key="5">
    <source>
        <dbReference type="ARBA" id="ARBA00022801"/>
    </source>
</evidence>
<organism evidence="19 20">
    <name type="scientific">Pseudoalteromonas piratica</name>
    <dbReference type="NCBI Taxonomy" id="1348114"/>
    <lineage>
        <taxon>Bacteria</taxon>
        <taxon>Pseudomonadati</taxon>
        <taxon>Pseudomonadota</taxon>
        <taxon>Gammaproteobacteria</taxon>
        <taxon>Alteromonadales</taxon>
        <taxon>Pseudoalteromonadaceae</taxon>
        <taxon>Pseudoalteromonas</taxon>
    </lineage>
</organism>
<keyword evidence="7 15" id="KW-0269">Exonuclease</keyword>
<sequence>MQKLNPMAMPLCGANLIEASAGTGKTYTITALYLRLLLGFSKDGEKQTPLSIEEILVVTFTEAATAEIKDRVRQRLITLRDKLLGKDTKDEVVNQLFELIDDHHSAFYRIDSAVKSLDDAAIFTIHGFCQRMLKQHAFESGMAFNLQFIMDQSELLETAIKDFWRQFVFPLNKQSYAAVTNCFASPDIILKNLFGLLSRTGIEITPQYSFDDALLLQTQLHEKAKNLKSKVLAQEFIGFIENTPFKKSKPIASSKNLGLLKAYCESDEVIFEGASKRSFEIWGEQAFADKGNYLKDKIPVTHTLATEFDELSALKEKAEAALPVSILISAYHYLVDWLLSEKQKHQLINPDDLLKNLSQALESNKSGELANAILAQYPVALIDEFQDTDPIQYGIFANIYLRNSSVSDKDNALIMIGDPKQAIYGFRGADIFTYIDAKHQVPIDSHYTLDTNYRSSKQIVDGVNSIFSLKEDSFIFNKDIPFAKVNAFGKSEEDGLFVDGKGKSGIHFCVLDELENTIAKGTGDNQLAAICASQISSLLIAGKDKRAVIEKTPLKASDIAVLVRDRNQANMIKTALQKLGVASVFLSRDSVFETPLASHLLTFLSALLAPYNEATFRGVLVGPLFALNYADVHQLTQNTKAWEDTLDTFAALKLLLQQKGVMAVIESLVEQNALPSRWQQKGWDVARLLTDIRHLGELLQQKQLSLNSYHRLLHWLHDQITKFAAEGSQLRLETDQQLVNIVTMHGSKGLEYPVVYMPFVASFRENSEAVYHDENGTLIYDLSPSENAKAIANKESLAEDLRLLYVALTRAVHYLVVGLYNCKDGRSKNPGISKTPLGHLLFDKDDIDTGHDWFAQLSSFCAEHSGLTASCYSEPETAEVYTLESTDDTECLVKQKKHAVPNQWRLTSFSSLTKVSHGDSEAFDYKQGASDEMHLLDWQAAANNLVQNEFSFPKGANAGSCLHAIMEEIDFNAPNSPVFKQKLPISEVVEKQLLAYQIESEWQSVVENWMVNLLKAPLTPLSISMSELDMAQCLIEMEFMLPVKTLVTNKLNEILLAQSRDHFTPLTQATISGMLKGFIDLIFCYDGRYYVLDYKSNYLGESGDDYNQDNMESVMSSHHYHLQYLLYTVALHRLLKSRIRNYDIHTHLGGSFYLFMRGMPSGQGVYYNAPSVEQVLALDSLFDKGTFNA</sequence>
<dbReference type="InterPro" id="IPR011335">
    <property type="entry name" value="Restrct_endonuc-II-like"/>
</dbReference>
<dbReference type="GO" id="GO:0008854">
    <property type="term" value="F:exodeoxyribonuclease V activity"/>
    <property type="evidence" value="ECO:0007669"/>
    <property type="project" value="UniProtKB-EC"/>
</dbReference>
<dbReference type="PROSITE" id="PS51217">
    <property type="entry name" value="UVRD_HELICASE_CTER"/>
    <property type="match status" value="1"/>
</dbReference>
<evidence type="ECO:0000256" key="14">
    <source>
        <dbReference type="ARBA" id="ARBA00048988"/>
    </source>
</evidence>
<dbReference type="AlphaFoldDB" id="A0A0A7EFS3"/>
<feature type="region of interest" description="DNA-binding and helicase activity, interacts with RecC" evidence="15">
    <location>
        <begin position="1"/>
        <end position="877"/>
    </location>
</feature>
<dbReference type="NCBIfam" id="TIGR00609">
    <property type="entry name" value="recB"/>
    <property type="match status" value="1"/>
</dbReference>
<comment type="cofactor">
    <cofactor evidence="15">
        <name>Mg(2+)</name>
        <dbReference type="ChEBI" id="CHEBI:18420"/>
    </cofactor>
    <text evidence="15">Binds 1 Mg(2+) ion per subunit.</text>
</comment>
<dbReference type="InterPro" id="IPR038726">
    <property type="entry name" value="PDDEXK_AddAB-type"/>
</dbReference>
<dbReference type="CDD" id="cd22352">
    <property type="entry name" value="RecB_C-like"/>
    <property type="match status" value="1"/>
</dbReference>
<evidence type="ECO:0000256" key="13">
    <source>
        <dbReference type="ARBA" id="ARBA00034617"/>
    </source>
</evidence>
<evidence type="ECO:0000313" key="19">
    <source>
        <dbReference type="EMBL" id="AIY65398.1"/>
    </source>
</evidence>
<dbReference type="InterPro" id="IPR014017">
    <property type="entry name" value="DNA_helicase_UvrD-like_C"/>
</dbReference>
<dbReference type="GO" id="GO:0009338">
    <property type="term" value="C:exodeoxyribonuclease V complex"/>
    <property type="evidence" value="ECO:0007669"/>
    <property type="project" value="TreeGrafter"/>
</dbReference>
<evidence type="ECO:0000256" key="7">
    <source>
        <dbReference type="ARBA" id="ARBA00022839"/>
    </source>
</evidence>